<dbReference type="SUPFAM" id="SSF48464">
    <property type="entry name" value="ENTH/VHS domain"/>
    <property type="match status" value="1"/>
</dbReference>
<dbReference type="InterPro" id="IPR008942">
    <property type="entry name" value="ENTH_VHS"/>
</dbReference>
<dbReference type="OrthoDB" id="5127299at2759"/>
<proteinExistence type="predicted"/>
<dbReference type="AlphaFoldDB" id="A0A9N9U635"/>
<comment type="caution">
    <text evidence="3">The sequence shown here is derived from an EMBL/GenBank/DDBJ whole genome shotgun (WGS) entry which is preliminary data.</text>
</comment>
<reference evidence="4" key="1">
    <citation type="submission" date="2019-06" db="EMBL/GenBank/DDBJ databases">
        <authorList>
            <person name="Broberg M."/>
        </authorList>
    </citation>
    <scope>NUCLEOTIDE SEQUENCE [LARGE SCALE GENOMIC DNA]</scope>
</reference>
<dbReference type="EMBL" id="CABFNO020001323">
    <property type="protein sequence ID" value="CAG9981235.1"/>
    <property type="molecule type" value="Genomic_DNA"/>
</dbReference>
<feature type="compositionally biased region" description="Basic and acidic residues" evidence="1">
    <location>
        <begin position="163"/>
        <end position="173"/>
    </location>
</feature>
<dbReference type="Pfam" id="PF01417">
    <property type="entry name" value="ENTH"/>
    <property type="match status" value="1"/>
</dbReference>
<reference evidence="3 4" key="2">
    <citation type="submission" date="2021-10" db="EMBL/GenBank/DDBJ databases">
        <authorList>
            <person name="Piombo E."/>
        </authorList>
    </citation>
    <scope>NUCLEOTIDE SEQUENCE [LARGE SCALE GENOMIC DNA]</scope>
</reference>
<evidence type="ECO:0000313" key="3">
    <source>
        <dbReference type="EMBL" id="CAG9981235.1"/>
    </source>
</evidence>
<evidence type="ECO:0000259" key="2">
    <source>
        <dbReference type="Pfam" id="PF01417"/>
    </source>
</evidence>
<protein>
    <recommendedName>
        <fullName evidence="2">ENTH domain-containing protein</fullName>
    </recommendedName>
</protein>
<evidence type="ECO:0000256" key="1">
    <source>
        <dbReference type="SAM" id="MobiDB-lite"/>
    </source>
</evidence>
<organism evidence="3 4">
    <name type="scientific">Clonostachys byssicola</name>
    <dbReference type="NCBI Taxonomy" id="160290"/>
    <lineage>
        <taxon>Eukaryota</taxon>
        <taxon>Fungi</taxon>
        <taxon>Dikarya</taxon>
        <taxon>Ascomycota</taxon>
        <taxon>Pezizomycotina</taxon>
        <taxon>Sordariomycetes</taxon>
        <taxon>Hypocreomycetidae</taxon>
        <taxon>Hypocreales</taxon>
        <taxon>Bionectriaceae</taxon>
        <taxon>Clonostachys</taxon>
    </lineage>
</organism>
<keyword evidence="4" id="KW-1185">Reference proteome</keyword>
<accession>A0A9N9U635</accession>
<feature type="domain" description="ENTH" evidence="2">
    <location>
        <begin position="16"/>
        <end position="135"/>
    </location>
</feature>
<evidence type="ECO:0000313" key="4">
    <source>
        <dbReference type="Proteomes" id="UP000754883"/>
    </source>
</evidence>
<feature type="region of interest" description="Disordered" evidence="1">
    <location>
        <begin position="163"/>
        <end position="206"/>
    </location>
</feature>
<sequence length="206" mass="23101">MAGIWSALKSTWLIAEITTLDESTAPKDSELRKIANHSVQSCSHTTFTDASLRDQHVLNLCDCLLDDLKSWDKNPPSAFKSLQILDYCIHEGSCEIKEWFQPHIEVIEAIGGEQSSQALRLRKYALEIANLLRNEVPLQAERLNSTSWKPRMDRLIIRDWASRSPASKRESSKAEPPPPYTPEDSGKGGKSSVQVTEKSVDEGEHS</sequence>
<dbReference type="InterPro" id="IPR013809">
    <property type="entry name" value="ENTH"/>
</dbReference>
<dbReference type="Gene3D" id="1.25.40.90">
    <property type="match status" value="1"/>
</dbReference>
<dbReference type="Proteomes" id="UP000754883">
    <property type="component" value="Unassembled WGS sequence"/>
</dbReference>
<gene>
    <name evidence="3" type="ORF">CBYS24578_00008228</name>
</gene>
<name>A0A9N9U635_9HYPO</name>